<organism evidence="1">
    <name type="scientific">uncultured prokaryote</name>
    <dbReference type="NCBI Taxonomy" id="198431"/>
    <lineage>
        <taxon>unclassified sequences</taxon>
        <taxon>environmental samples</taxon>
    </lineage>
</organism>
<sequence>MDGFIKLSAEQIAEYEKIGYTTAYELFKAYGISKLKVSRAVRSGHLTGFMNGYVDRTGQECRVLKWYIVKDEKLSKFIEENKTCS</sequence>
<accession>A0A0H5Q1T0</accession>
<name>A0A0H5Q1T0_9ZZZZ</name>
<dbReference type="AlphaFoldDB" id="A0A0H5Q1T0"/>
<protein>
    <recommendedName>
        <fullName evidence="2">Helix-turn-helix domain-containing protein</fullName>
    </recommendedName>
</protein>
<reference evidence="1" key="1">
    <citation type="submission" date="2015-06" db="EMBL/GenBank/DDBJ databases">
        <authorList>
            <person name="Joergensen T."/>
        </authorList>
    </citation>
    <scope>NUCLEOTIDE SEQUENCE</scope>
    <source>
        <plasmid evidence="1">pRGFK0784</plasmid>
    </source>
</reference>
<dbReference type="EMBL" id="LN853393">
    <property type="protein sequence ID" value="CRY95823.1"/>
    <property type="molecule type" value="Genomic_DNA"/>
</dbReference>
<reference evidence="1" key="2">
    <citation type="submission" date="2015-07" db="EMBL/GenBank/DDBJ databases">
        <title>Plasmids, circular viruses and viroids from rat gut.</title>
        <authorList>
            <person name="Jorgensen T.J."/>
            <person name="Hansen M.A."/>
            <person name="Xu Z."/>
            <person name="Tabak M.A."/>
            <person name="Sorensen S.J."/>
            <person name="Hansen L.H."/>
        </authorList>
    </citation>
    <scope>NUCLEOTIDE SEQUENCE</scope>
    <source>
        <plasmid evidence="1">pRGFK0784</plasmid>
    </source>
</reference>
<evidence type="ECO:0000313" key="1">
    <source>
        <dbReference type="EMBL" id="CRY95823.1"/>
    </source>
</evidence>
<keyword evidence="1" id="KW-0614">Plasmid</keyword>
<proteinExistence type="predicted"/>
<geneLocation type="plasmid" evidence="1">
    <name>pRGFK0784</name>
</geneLocation>
<evidence type="ECO:0008006" key="2">
    <source>
        <dbReference type="Google" id="ProtNLM"/>
    </source>
</evidence>